<feature type="compositionally biased region" description="Basic and acidic residues" evidence="1">
    <location>
        <begin position="23"/>
        <end position="64"/>
    </location>
</feature>
<dbReference type="AlphaFoldDB" id="A0AAD7NGN0"/>
<name>A0AAD7NGN0_9AGAR</name>
<dbReference type="EMBL" id="JARKIB010000040">
    <property type="protein sequence ID" value="KAJ7759099.1"/>
    <property type="molecule type" value="Genomic_DNA"/>
</dbReference>
<feature type="compositionally biased region" description="Low complexity" evidence="1">
    <location>
        <begin position="81"/>
        <end position="90"/>
    </location>
</feature>
<evidence type="ECO:0000313" key="3">
    <source>
        <dbReference type="Proteomes" id="UP001215598"/>
    </source>
</evidence>
<protein>
    <submittedName>
        <fullName evidence="2">Uncharacterized protein</fullName>
    </submittedName>
</protein>
<feature type="compositionally biased region" description="Basic residues" evidence="1">
    <location>
        <begin position="91"/>
        <end position="106"/>
    </location>
</feature>
<dbReference type="Proteomes" id="UP001215598">
    <property type="component" value="Unassembled WGS sequence"/>
</dbReference>
<organism evidence="2 3">
    <name type="scientific">Mycena metata</name>
    <dbReference type="NCBI Taxonomy" id="1033252"/>
    <lineage>
        <taxon>Eukaryota</taxon>
        <taxon>Fungi</taxon>
        <taxon>Dikarya</taxon>
        <taxon>Basidiomycota</taxon>
        <taxon>Agaricomycotina</taxon>
        <taxon>Agaricomycetes</taxon>
        <taxon>Agaricomycetidae</taxon>
        <taxon>Agaricales</taxon>
        <taxon>Marasmiineae</taxon>
        <taxon>Mycenaceae</taxon>
        <taxon>Mycena</taxon>
    </lineage>
</organism>
<keyword evidence="3" id="KW-1185">Reference proteome</keyword>
<evidence type="ECO:0000256" key="1">
    <source>
        <dbReference type="SAM" id="MobiDB-lite"/>
    </source>
</evidence>
<evidence type="ECO:0000313" key="2">
    <source>
        <dbReference type="EMBL" id="KAJ7759099.1"/>
    </source>
</evidence>
<accession>A0AAD7NGN0</accession>
<reference evidence="2" key="1">
    <citation type="submission" date="2023-03" db="EMBL/GenBank/DDBJ databases">
        <title>Massive genome expansion in bonnet fungi (Mycena s.s.) driven by repeated elements and novel gene families across ecological guilds.</title>
        <authorList>
            <consortium name="Lawrence Berkeley National Laboratory"/>
            <person name="Harder C.B."/>
            <person name="Miyauchi S."/>
            <person name="Viragh M."/>
            <person name="Kuo A."/>
            <person name="Thoen E."/>
            <person name="Andreopoulos B."/>
            <person name="Lu D."/>
            <person name="Skrede I."/>
            <person name="Drula E."/>
            <person name="Henrissat B."/>
            <person name="Morin E."/>
            <person name="Kohler A."/>
            <person name="Barry K."/>
            <person name="LaButti K."/>
            <person name="Morin E."/>
            <person name="Salamov A."/>
            <person name="Lipzen A."/>
            <person name="Mereny Z."/>
            <person name="Hegedus B."/>
            <person name="Baldrian P."/>
            <person name="Stursova M."/>
            <person name="Weitz H."/>
            <person name="Taylor A."/>
            <person name="Grigoriev I.V."/>
            <person name="Nagy L.G."/>
            <person name="Martin F."/>
            <person name="Kauserud H."/>
        </authorList>
    </citation>
    <scope>NUCLEOTIDE SEQUENCE</scope>
    <source>
        <strain evidence="2">CBHHK182m</strain>
    </source>
</reference>
<feature type="region of interest" description="Disordered" evidence="1">
    <location>
        <begin position="170"/>
        <end position="198"/>
    </location>
</feature>
<sequence length="492" mass="55045">MYGAPMNALRKPGSPVAPRYHRKERERERDRDRERLGDRDREREQRERERERERDRDREREQCGCKRNQLQMQCKRERAGPRTTTAGTRARPSHHTRRTRRSRGRAGRLFLPHMARRRLPHNRNPRELQQAQQQQQQHQLRLGPGSVQTGPHAFRWQFYTSFVPVREASPPLPPLSSGAGGRKGSSAGGGGRNLKRDGGMIVQRDAYGTWSPAMDGWEMGASNANNANNTNNANANSSFNSGVVGGSTYTGAFSLGVGHLGVGIDTPRANASRAGSSVAAIHSSYQFCSDEFDENGSRDAIMSLIGNNKLAVPAEAPGTSLYQSYDSVVTRALNGLRKISAAGNSACPRKLPMELSEMKNSQSQVWIIVARHRDKRERLSVWSLSTWGLLLEFQACWVESKFALVSLAGKNSLHTTYTVTLSVPPGVTCWGRGARVKHRLLHWYAEKHERKEPTNAFDVGRVKRSDQAVEPEATNTATSFPRLWPISFSFAH</sequence>
<comment type="caution">
    <text evidence="2">The sequence shown here is derived from an EMBL/GenBank/DDBJ whole genome shotgun (WGS) entry which is preliminary data.</text>
</comment>
<feature type="compositionally biased region" description="Gly residues" evidence="1">
    <location>
        <begin position="178"/>
        <end position="192"/>
    </location>
</feature>
<proteinExistence type="predicted"/>
<feature type="region of interest" description="Disordered" evidence="1">
    <location>
        <begin position="1"/>
        <end position="107"/>
    </location>
</feature>
<gene>
    <name evidence="2" type="ORF">B0H16DRAFT_1689070</name>
</gene>